<keyword evidence="13" id="KW-1185">Reference proteome</keyword>
<keyword evidence="2" id="KW-0560">Oxidoreductase</keyword>
<dbReference type="GO" id="GO:0030497">
    <property type="term" value="P:fatty acid elongation"/>
    <property type="evidence" value="ECO:0007669"/>
    <property type="project" value="TreeGrafter"/>
</dbReference>
<comment type="function">
    <text evidence="10">NADP-dependent dehydrogenase with broad substrate specificity acting on 3-hydroxy acids. Catalyzes the NADP-dependent oxidation of L-allo-threonine to L-2-amino-3-keto-butyrate, which is spontaneously decarboxylated into aminoacetone. Also acts on D-threonine, L-serine, D-serine, D-3-hydroxyisobutyrate, L-3-hydroxyisobutyrate, D-glycerate and L-glycerate. Able to catalyze the reduction of the malonic semialdehyde to 3-hydroxypropionic acid. YdfG is apparently supplementing RutE, the presumed malonic semialdehyde reductase involved in pyrimidine degradation since both are able to detoxify malonic semialdehyde.</text>
</comment>
<dbReference type="GO" id="GO:0005783">
    <property type="term" value="C:endoplasmic reticulum"/>
    <property type="evidence" value="ECO:0007669"/>
    <property type="project" value="TreeGrafter"/>
</dbReference>
<protein>
    <recommendedName>
        <fullName evidence="7">NADP-dependent 3-hydroxy acid dehydrogenase YdfG</fullName>
        <ecNumber evidence="5">1.1.1.298</ecNumber>
        <ecNumber evidence="6">1.1.1.381</ecNumber>
    </recommendedName>
    <alternativeName>
        <fullName evidence="9">L-allo-threonine dehydrogenase</fullName>
    </alternativeName>
    <alternativeName>
        <fullName evidence="8">Malonic semialdehyde reductase</fullName>
    </alternativeName>
</protein>
<proteinExistence type="inferred from homology"/>
<evidence type="ECO:0000256" key="10">
    <source>
        <dbReference type="ARBA" id="ARBA00045650"/>
    </source>
</evidence>
<evidence type="ECO:0000256" key="6">
    <source>
        <dbReference type="ARBA" id="ARBA00044059"/>
    </source>
</evidence>
<dbReference type="PANTHER" id="PTHR43086">
    <property type="entry name" value="VERY-LONG-CHAIN 3-OXOOACYL-COA REDUCTASE"/>
    <property type="match status" value="1"/>
</dbReference>
<dbReference type="SMART" id="SM00822">
    <property type="entry name" value="PKS_KR"/>
    <property type="match status" value="1"/>
</dbReference>
<dbReference type="FunFam" id="3.40.50.720:FF:000047">
    <property type="entry name" value="NADP-dependent L-serine/L-allo-threonine dehydrogenase"/>
    <property type="match status" value="1"/>
</dbReference>
<evidence type="ECO:0000256" key="5">
    <source>
        <dbReference type="ARBA" id="ARBA00044050"/>
    </source>
</evidence>
<keyword evidence="1" id="KW-0444">Lipid biosynthesis</keyword>
<dbReference type="GO" id="GO:0035527">
    <property type="term" value="F:3-hydroxypropionate dehydrogenase (NADP+) activity"/>
    <property type="evidence" value="ECO:0007669"/>
    <property type="project" value="UniProtKB-EC"/>
</dbReference>
<dbReference type="PRINTS" id="PR00080">
    <property type="entry name" value="SDRFAMILY"/>
</dbReference>
<keyword evidence="1" id="KW-0443">Lipid metabolism</keyword>
<sequence length="279" mass="30210">MMLVERQVLSAPSKPSPGNRLSGKVCIVTGASEGIGEAIARALAVEGGAKVVLASRQINRLRQLAQQICAQLGDTNKTTFVDSVHSRVVAVECDVTSQEAVQQLVTKTLQHFGKIDVLVNCAGCMYYCLLRNGYTEEWRRQIDVNCHGTTNMVGAVVPHMVERKAGHILNITSDAGRRGFAGLAVYSGTKFYIEGFSQALRQELVDYGIRVTNIQPGDVATKLASRSSDNEAKTLYDFSKAGHKILEPEDVAQSVLYALSLPSHVALNELLIEPQAAPI</sequence>
<evidence type="ECO:0000256" key="11">
    <source>
        <dbReference type="ARBA" id="ARBA00047274"/>
    </source>
</evidence>
<organism evidence="13 14">
    <name type="scientific">Ditylenchus dipsaci</name>
    <dbReference type="NCBI Taxonomy" id="166011"/>
    <lineage>
        <taxon>Eukaryota</taxon>
        <taxon>Metazoa</taxon>
        <taxon>Ecdysozoa</taxon>
        <taxon>Nematoda</taxon>
        <taxon>Chromadorea</taxon>
        <taxon>Rhabditida</taxon>
        <taxon>Tylenchina</taxon>
        <taxon>Tylenchomorpha</taxon>
        <taxon>Sphaerularioidea</taxon>
        <taxon>Anguinidae</taxon>
        <taxon>Anguininae</taxon>
        <taxon>Ditylenchus</taxon>
    </lineage>
</organism>
<dbReference type="Pfam" id="PF00106">
    <property type="entry name" value="adh_short"/>
    <property type="match status" value="1"/>
</dbReference>
<comment type="catalytic activity">
    <reaction evidence="11">
        <text>3-hydroxypropanoate + NADP(+) = 3-oxopropanoate + NADPH + H(+)</text>
        <dbReference type="Rhea" id="RHEA:26438"/>
        <dbReference type="ChEBI" id="CHEBI:15378"/>
        <dbReference type="ChEBI" id="CHEBI:16510"/>
        <dbReference type="ChEBI" id="CHEBI:33190"/>
        <dbReference type="ChEBI" id="CHEBI:57783"/>
        <dbReference type="ChEBI" id="CHEBI:58349"/>
        <dbReference type="EC" id="1.1.1.298"/>
    </reaction>
</comment>
<evidence type="ECO:0000256" key="3">
    <source>
        <dbReference type="ARBA" id="ARBA00038261"/>
    </source>
</evidence>
<evidence type="ECO:0000256" key="9">
    <source>
        <dbReference type="ARBA" id="ARBA00044349"/>
    </source>
</evidence>
<dbReference type="InterPro" id="IPR002347">
    <property type="entry name" value="SDR_fam"/>
</dbReference>
<comment type="similarity">
    <text evidence="3">Belongs to the short-chain dehydrogenases/reductases (SDR) family. 17-beta-HSD 3 subfamily.</text>
</comment>
<dbReference type="EC" id="1.1.1.381" evidence="6"/>
<dbReference type="AlphaFoldDB" id="A0A915CWB7"/>
<dbReference type="InterPro" id="IPR057326">
    <property type="entry name" value="KR_dom"/>
</dbReference>
<evidence type="ECO:0000256" key="7">
    <source>
        <dbReference type="ARBA" id="ARBA00044065"/>
    </source>
</evidence>
<comment type="catalytic activity">
    <reaction evidence="4">
        <text>L-allo-threonine + NADP(+) = aminoacetone + CO2 + NADPH</text>
        <dbReference type="Rhea" id="RHEA:43524"/>
        <dbReference type="ChEBI" id="CHEBI:16526"/>
        <dbReference type="ChEBI" id="CHEBI:57783"/>
        <dbReference type="ChEBI" id="CHEBI:58320"/>
        <dbReference type="ChEBI" id="CHEBI:58349"/>
        <dbReference type="ChEBI" id="CHEBI:58585"/>
        <dbReference type="EC" id="1.1.1.381"/>
    </reaction>
</comment>
<dbReference type="PANTHER" id="PTHR43086:SF3">
    <property type="entry name" value="NADP-DEPENDENT 3-HYDROXY ACID DEHYDROGENASE YDFG"/>
    <property type="match status" value="1"/>
</dbReference>
<dbReference type="PIRSF" id="PIRSF000126">
    <property type="entry name" value="11-beta-HSD1"/>
    <property type="match status" value="1"/>
</dbReference>
<dbReference type="PRINTS" id="PR00081">
    <property type="entry name" value="GDHRDH"/>
</dbReference>
<dbReference type="InterPro" id="IPR020904">
    <property type="entry name" value="Sc_DH/Rdtase_CS"/>
</dbReference>
<evidence type="ECO:0000256" key="4">
    <source>
        <dbReference type="ARBA" id="ARBA00043812"/>
    </source>
</evidence>
<accession>A0A915CWB7</accession>
<feature type="domain" description="Ketoreductase" evidence="12">
    <location>
        <begin position="24"/>
        <end position="217"/>
    </location>
</feature>
<evidence type="ECO:0000313" key="13">
    <source>
        <dbReference type="Proteomes" id="UP000887574"/>
    </source>
</evidence>
<reference evidence="14" key="1">
    <citation type="submission" date="2022-11" db="UniProtKB">
        <authorList>
            <consortium name="WormBaseParasite"/>
        </authorList>
    </citation>
    <scope>IDENTIFICATION</scope>
</reference>
<dbReference type="SUPFAM" id="SSF51735">
    <property type="entry name" value="NAD(P)-binding Rossmann-fold domains"/>
    <property type="match status" value="1"/>
</dbReference>
<name>A0A915CWB7_9BILA</name>
<dbReference type="WBParaSite" id="jg13294">
    <property type="protein sequence ID" value="jg13294"/>
    <property type="gene ID" value="jg13294"/>
</dbReference>
<evidence type="ECO:0000256" key="1">
    <source>
        <dbReference type="ARBA" id="ARBA00022955"/>
    </source>
</evidence>
<dbReference type="Gene3D" id="3.40.50.720">
    <property type="entry name" value="NAD(P)-binding Rossmann-like Domain"/>
    <property type="match status" value="1"/>
</dbReference>
<dbReference type="EC" id="1.1.1.298" evidence="5"/>
<evidence type="ECO:0000256" key="2">
    <source>
        <dbReference type="ARBA" id="ARBA00023002"/>
    </source>
</evidence>
<dbReference type="PROSITE" id="PS00061">
    <property type="entry name" value="ADH_SHORT"/>
    <property type="match status" value="1"/>
</dbReference>
<dbReference type="Proteomes" id="UP000887574">
    <property type="component" value="Unplaced"/>
</dbReference>
<evidence type="ECO:0000256" key="8">
    <source>
        <dbReference type="ARBA" id="ARBA00044271"/>
    </source>
</evidence>
<dbReference type="GO" id="GO:0006694">
    <property type="term" value="P:steroid biosynthetic process"/>
    <property type="evidence" value="ECO:0007669"/>
    <property type="project" value="UniProtKB-KW"/>
</dbReference>
<dbReference type="InterPro" id="IPR036291">
    <property type="entry name" value="NAD(P)-bd_dom_sf"/>
</dbReference>
<evidence type="ECO:0000313" key="14">
    <source>
        <dbReference type="WBParaSite" id="jg13294"/>
    </source>
</evidence>
<keyword evidence="1" id="KW-0752">Steroid biosynthesis</keyword>
<evidence type="ECO:0000259" key="12">
    <source>
        <dbReference type="SMART" id="SM00822"/>
    </source>
</evidence>